<dbReference type="STRING" id="171383.AKJ31_08300"/>
<evidence type="ECO:0000313" key="1">
    <source>
        <dbReference type="EMBL" id="KOO08180.1"/>
    </source>
</evidence>
<accession>A0A0M0I1I4</accession>
<reference evidence="2" key="1">
    <citation type="submission" date="2015-08" db="EMBL/GenBank/DDBJ databases">
        <title>Vibrio galatheae sp. nov., a novel member of the Vibrionaceae family isolated from the Solomon Islands.</title>
        <authorList>
            <person name="Giubergia S."/>
            <person name="Machado H."/>
            <person name="Mateiu R.V."/>
            <person name="Gram L."/>
        </authorList>
    </citation>
    <scope>NUCLEOTIDE SEQUENCE [LARGE SCALE GENOMIC DNA]</scope>
    <source>
        <strain evidence="2">DSM 19134</strain>
    </source>
</reference>
<evidence type="ECO:0008006" key="3">
    <source>
        <dbReference type="Google" id="ProtNLM"/>
    </source>
</evidence>
<dbReference type="EMBL" id="LHPI01000005">
    <property type="protein sequence ID" value="KOO08180.1"/>
    <property type="molecule type" value="Genomic_DNA"/>
</dbReference>
<proteinExistence type="predicted"/>
<evidence type="ECO:0000313" key="2">
    <source>
        <dbReference type="Proteomes" id="UP000037530"/>
    </source>
</evidence>
<dbReference type="AlphaFoldDB" id="A0A0M0I1I4"/>
<dbReference type="Proteomes" id="UP000037530">
    <property type="component" value="Unassembled WGS sequence"/>
</dbReference>
<dbReference type="PATRIC" id="fig|171383.3.peg.1703"/>
<name>A0A0M0I1I4_9VIBR</name>
<gene>
    <name evidence="1" type="ORF">AKJ31_08300</name>
</gene>
<protein>
    <recommendedName>
        <fullName evidence="3">Adhesin</fullName>
    </recommendedName>
</protein>
<keyword evidence="2" id="KW-1185">Reference proteome</keyword>
<sequence>MADNTIDLSNIRSKTLPFSVYCNQPLRMSISSRNGGLLASDGNQEFGVNRYLLEISIAKLGIKKQISSSDLTSENSVDSSGVIPFSTQGEIRVTLEDDLLYAGNYQDVIEIDVYPSINDIKQ</sequence>
<comment type="caution">
    <text evidence="1">The sequence shown here is derived from an EMBL/GenBank/DDBJ whole genome shotgun (WGS) entry which is preliminary data.</text>
</comment>
<organism evidence="1 2">
    <name type="scientific">Vibrio hepatarius</name>
    <dbReference type="NCBI Taxonomy" id="171383"/>
    <lineage>
        <taxon>Bacteria</taxon>
        <taxon>Pseudomonadati</taxon>
        <taxon>Pseudomonadota</taxon>
        <taxon>Gammaproteobacteria</taxon>
        <taxon>Vibrionales</taxon>
        <taxon>Vibrionaceae</taxon>
        <taxon>Vibrio</taxon>
        <taxon>Vibrio oreintalis group</taxon>
    </lineage>
</organism>